<dbReference type="Pfam" id="PF16220">
    <property type="entry name" value="DUF4880"/>
    <property type="match status" value="1"/>
</dbReference>
<gene>
    <name evidence="5" type="ORF">AVE30378_04218</name>
</gene>
<evidence type="ECO:0008006" key="7">
    <source>
        <dbReference type="Google" id="ProtNLM"/>
    </source>
</evidence>
<evidence type="ECO:0000256" key="1">
    <source>
        <dbReference type="SAM" id="MobiDB-lite"/>
    </source>
</evidence>
<dbReference type="Gene3D" id="3.55.50.30">
    <property type="match status" value="1"/>
</dbReference>
<dbReference type="PANTHER" id="PTHR30273:SF2">
    <property type="entry name" value="PROTEIN FECR"/>
    <property type="match status" value="1"/>
</dbReference>
<dbReference type="PANTHER" id="PTHR30273">
    <property type="entry name" value="PERIPLASMIC SIGNAL SENSOR AND SIGMA FACTOR ACTIVATOR FECR-RELATED"/>
    <property type="match status" value="1"/>
</dbReference>
<dbReference type="OrthoDB" id="8617634at2"/>
<evidence type="ECO:0000259" key="4">
    <source>
        <dbReference type="Pfam" id="PF16220"/>
    </source>
</evidence>
<evidence type="ECO:0000259" key="3">
    <source>
        <dbReference type="Pfam" id="PF04773"/>
    </source>
</evidence>
<dbReference type="AlphaFoldDB" id="A0A446CS80"/>
<organism evidence="5 6">
    <name type="scientific">Achromobacter veterisilvae</name>
    <dbReference type="NCBI Taxonomy" id="2069367"/>
    <lineage>
        <taxon>Bacteria</taxon>
        <taxon>Pseudomonadati</taxon>
        <taxon>Pseudomonadota</taxon>
        <taxon>Betaproteobacteria</taxon>
        <taxon>Burkholderiales</taxon>
        <taxon>Alcaligenaceae</taxon>
        <taxon>Achromobacter</taxon>
    </lineage>
</organism>
<feature type="domain" description="FecR N-terminal" evidence="4">
    <location>
        <begin position="25"/>
        <end position="67"/>
    </location>
</feature>
<protein>
    <recommendedName>
        <fullName evidence="7">Protein FecR</fullName>
    </recommendedName>
</protein>
<evidence type="ECO:0000313" key="5">
    <source>
        <dbReference type="EMBL" id="SSW70695.1"/>
    </source>
</evidence>
<dbReference type="GO" id="GO:0016989">
    <property type="term" value="F:sigma factor antagonist activity"/>
    <property type="evidence" value="ECO:0007669"/>
    <property type="project" value="TreeGrafter"/>
</dbReference>
<accession>A0A446CS80</accession>
<feature type="domain" description="FecR protein" evidence="3">
    <location>
        <begin position="129"/>
        <end position="219"/>
    </location>
</feature>
<dbReference type="InterPro" id="IPR012373">
    <property type="entry name" value="Ferrdict_sens_TM"/>
</dbReference>
<keyword evidence="2" id="KW-1133">Transmembrane helix</keyword>
<dbReference type="Proteomes" id="UP000289465">
    <property type="component" value="Unassembled WGS sequence"/>
</dbReference>
<dbReference type="Pfam" id="PF04773">
    <property type="entry name" value="FecR"/>
    <property type="match status" value="1"/>
</dbReference>
<dbReference type="EMBL" id="UFQC01000025">
    <property type="protein sequence ID" value="SSW70695.1"/>
    <property type="molecule type" value="Genomic_DNA"/>
</dbReference>
<proteinExistence type="predicted"/>
<keyword evidence="2" id="KW-0812">Transmembrane</keyword>
<dbReference type="InterPro" id="IPR032623">
    <property type="entry name" value="FecR_N"/>
</dbReference>
<name>A0A446CS80_9BURK</name>
<reference evidence="5 6" key="1">
    <citation type="submission" date="2018-07" db="EMBL/GenBank/DDBJ databases">
        <authorList>
            <person name="Peeters C."/>
        </authorList>
    </citation>
    <scope>NUCLEOTIDE SEQUENCE [LARGE SCALE GENOMIC DNA]</scope>
    <source>
        <strain evidence="5 6">LMG 30378</strain>
    </source>
</reference>
<dbReference type="PIRSF" id="PIRSF018266">
    <property type="entry name" value="FecR"/>
    <property type="match status" value="1"/>
</dbReference>
<dbReference type="Gene3D" id="2.60.120.1440">
    <property type="match status" value="1"/>
</dbReference>
<feature type="region of interest" description="Disordered" evidence="1">
    <location>
        <begin position="1"/>
        <end position="22"/>
    </location>
</feature>
<dbReference type="InterPro" id="IPR006860">
    <property type="entry name" value="FecR"/>
</dbReference>
<keyword evidence="2" id="KW-0472">Membrane</keyword>
<sequence>MTGCKIMRRTDPSPGAARTPQAVRDQAVHWFSRERLGVLDEQERQARDAWLAADPEHERQYRSIEALWRVADSLPREESRAILERTEEAPATRRRRFAAGLAAACALTLAVGVLGPRLWAPEAEFSQLLATAKGERNRFVLPDGSLLELNTDTRARVALYADRREVELTAGEILFTVSPDAARPFIVEAGESQVRVTGTRFNVRREGATVALAVEEGSVAFSAGSWWNRTTRALTAGYVLRHAQGEPLAAPHQENVAAITAWQRGRLVFRDTPLSQVVAELNRYLREPLRIDDRTLAQLRVAGTLPIDEPESVLAVLPRIAPVIVLYPADGSRVLAPR</sequence>
<evidence type="ECO:0000256" key="2">
    <source>
        <dbReference type="SAM" id="Phobius"/>
    </source>
</evidence>
<evidence type="ECO:0000313" key="6">
    <source>
        <dbReference type="Proteomes" id="UP000289465"/>
    </source>
</evidence>
<feature type="transmembrane region" description="Helical" evidence="2">
    <location>
        <begin position="97"/>
        <end position="119"/>
    </location>
</feature>